<feature type="region of interest" description="Disordered" evidence="1">
    <location>
        <begin position="1"/>
        <end position="72"/>
    </location>
</feature>
<reference evidence="2 3" key="1">
    <citation type="submission" date="2024-04" db="EMBL/GenBank/DDBJ databases">
        <title>The reference genome of an endangered Asteraceae, Deinandra increscens subsp. villosa, native to the Central Coast of California.</title>
        <authorList>
            <person name="Guilliams M."/>
            <person name="Hasenstab-Lehman K."/>
            <person name="Meyer R."/>
            <person name="Mcevoy S."/>
        </authorList>
    </citation>
    <scope>NUCLEOTIDE SEQUENCE [LARGE SCALE GENOMIC DNA]</scope>
    <source>
        <tissue evidence="2">Leaf</tissue>
    </source>
</reference>
<dbReference type="PANTHER" id="PTHR33018:SF34">
    <property type="entry name" value="OS02G0472350 PROTEIN"/>
    <property type="match status" value="1"/>
</dbReference>
<accession>A0AAP0GRM8</accession>
<gene>
    <name evidence="2" type="ORF">SSX86_022947</name>
</gene>
<feature type="compositionally biased region" description="Low complexity" evidence="1">
    <location>
        <begin position="399"/>
        <end position="410"/>
    </location>
</feature>
<dbReference type="Proteomes" id="UP001408789">
    <property type="component" value="Unassembled WGS sequence"/>
</dbReference>
<dbReference type="PANTHER" id="PTHR33018">
    <property type="entry name" value="OS10G0338966 PROTEIN-RELATED"/>
    <property type="match status" value="1"/>
</dbReference>
<name>A0AAP0GRM8_9ASTR</name>
<feature type="compositionally biased region" description="Basic and acidic residues" evidence="1">
    <location>
        <begin position="1"/>
        <end position="12"/>
    </location>
</feature>
<organism evidence="2 3">
    <name type="scientific">Deinandra increscens subsp. villosa</name>
    <dbReference type="NCBI Taxonomy" id="3103831"/>
    <lineage>
        <taxon>Eukaryota</taxon>
        <taxon>Viridiplantae</taxon>
        <taxon>Streptophyta</taxon>
        <taxon>Embryophyta</taxon>
        <taxon>Tracheophyta</taxon>
        <taxon>Spermatophyta</taxon>
        <taxon>Magnoliopsida</taxon>
        <taxon>eudicotyledons</taxon>
        <taxon>Gunneridae</taxon>
        <taxon>Pentapetalae</taxon>
        <taxon>asterids</taxon>
        <taxon>campanulids</taxon>
        <taxon>Asterales</taxon>
        <taxon>Asteraceae</taxon>
        <taxon>Asteroideae</taxon>
        <taxon>Heliantheae alliance</taxon>
        <taxon>Madieae</taxon>
        <taxon>Madiinae</taxon>
        <taxon>Deinandra</taxon>
    </lineage>
</organism>
<comment type="caution">
    <text evidence="2">The sequence shown here is derived from an EMBL/GenBank/DDBJ whole genome shotgun (WGS) entry which is preliminary data.</text>
</comment>
<feature type="region of interest" description="Disordered" evidence="1">
    <location>
        <begin position="347"/>
        <end position="368"/>
    </location>
</feature>
<evidence type="ECO:0000313" key="3">
    <source>
        <dbReference type="Proteomes" id="UP001408789"/>
    </source>
</evidence>
<feature type="compositionally biased region" description="Acidic residues" evidence="1">
    <location>
        <begin position="23"/>
        <end position="59"/>
    </location>
</feature>
<sequence>MDHDGEVLKDLNVHTYNSKGEYNDDYSQESEEEEMDNNDDSSEEEEMDNNDDQVTENEEATTSAPPPPQANKRGLTRLAKWHAKFEKNGGGKWPLTFDALGMIGGKHRPTFLSFMGNIARSEVGLRYLQWRKVPKEDKNKMWAGIQQLFKIDDCRRGPIMVRLGGLLRSFRRKMFEKHICPNLAKHTVLENVPKMYCAIVTKEDWDKFVAYTKSEEFKAALKSAKEVRAQYVYDNTMGRVQNKEIAASDSSSRAFMWRKERVNKKGEYKTSVVKGVADDIAENETQINAGSVTVEPGTDALTLVLGKEMGGYLKGIGYEVTSRGYWQGAPKRRSKELIEKLEDMINSAHNTPRKQSTSSNSSQRSADKVCYATVSQHIPPSTTAFGQKEMGKKRQITDAAAAATSTAGAS</sequence>
<dbReference type="AlphaFoldDB" id="A0AAP0GRM8"/>
<evidence type="ECO:0000313" key="2">
    <source>
        <dbReference type="EMBL" id="KAK9058107.1"/>
    </source>
</evidence>
<feature type="region of interest" description="Disordered" evidence="1">
    <location>
        <begin position="380"/>
        <end position="410"/>
    </location>
</feature>
<keyword evidence="3" id="KW-1185">Reference proteome</keyword>
<dbReference type="EMBL" id="JBCNJP010000023">
    <property type="protein sequence ID" value="KAK9058107.1"/>
    <property type="molecule type" value="Genomic_DNA"/>
</dbReference>
<evidence type="ECO:0000256" key="1">
    <source>
        <dbReference type="SAM" id="MobiDB-lite"/>
    </source>
</evidence>
<proteinExistence type="predicted"/>
<protein>
    <submittedName>
        <fullName evidence="2">Uncharacterized protein</fullName>
    </submittedName>
</protein>